<comment type="caution">
    <text evidence="1">The sequence shown here is derived from an EMBL/GenBank/DDBJ whole genome shotgun (WGS) entry which is preliminary data.</text>
</comment>
<dbReference type="AlphaFoldDB" id="A0A4Y1ZHU2"/>
<dbReference type="EMBL" id="BEXB01000052">
    <property type="protein sequence ID" value="GAY78541.1"/>
    <property type="molecule type" value="Genomic_DNA"/>
</dbReference>
<dbReference type="Proteomes" id="UP000319716">
    <property type="component" value="Unassembled WGS sequence"/>
</dbReference>
<sequence length="48" mass="5449">MLKGLRFWFGSEWLGSLSLFHSLIFESILSGLRTLLIGHDSPPFSLNQ</sequence>
<gene>
    <name evidence="1" type="ORF">NBRC111894_4095</name>
</gene>
<evidence type="ECO:0000313" key="1">
    <source>
        <dbReference type="EMBL" id="GAY78541.1"/>
    </source>
</evidence>
<reference evidence="1 2" key="1">
    <citation type="submission" date="2017-11" db="EMBL/GenBank/DDBJ databases">
        <title>Draft Genome Sequence of Sporolactobacillus inulinus NBRC 111894 Isolated from Koso, a Japanese Sugar-Vegetable Fermented Beverage.</title>
        <authorList>
            <person name="Chiou T.Y."/>
            <person name="Oshima K."/>
            <person name="Suda W."/>
            <person name="Hattori M."/>
            <person name="Takahashi T."/>
        </authorList>
    </citation>
    <scope>NUCLEOTIDE SEQUENCE [LARGE SCALE GENOMIC DNA]</scope>
    <source>
        <strain evidence="1 2">NBRC111894</strain>
    </source>
</reference>
<proteinExistence type="predicted"/>
<accession>A0A4Y1ZHU2</accession>
<evidence type="ECO:0000313" key="2">
    <source>
        <dbReference type="Proteomes" id="UP000319716"/>
    </source>
</evidence>
<name>A0A4Y1ZHU2_9BACL</name>
<organism evidence="1 2">
    <name type="scientific">Sporolactobacillus inulinus</name>
    <dbReference type="NCBI Taxonomy" id="2078"/>
    <lineage>
        <taxon>Bacteria</taxon>
        <taxon>Bacillati</taxon>
        <taxon>Bacillota</taxon>
        <taxon>Bacilli</taxon>
        <taxon>Bacillales</taxon>
        <taxon>Sporolactobacillaceae</taxon>
        <taxon>Sporolactobacillus</taxon>
    </lineage>
</organism>
<protein>
    <submittedName>
        <fullName evidence="1">Uncharacterized protein</fullName>
    </submittedName>
</protein>